<evidence type="ECO:0000313" key="4">
    <source>
        <dbReference type="Proteomes" id="UP000799444"/>
    </source>
</evidence>
<organism evidence="3 4">
    <name type="scientific">Polyplosphaeria fusca</name>
    <dbReference type="NCBI Taxonomy" id="682080"/>
    <lineage>
        <taxon>Eukaryota</taxon>
        <taxon>Fungi</taxon>
        <taxon>Dikarya</taxon>
        <taxon>Ascomycota</taxon>
        <taxon>Pezizomycotina</taxon>
        <taxon>Dothideomycetes</taxon>
        <taxon>Pleosporomycetidae</taxon>
        <taxon>Pleosporales</taxon>
        <taxon>Tetraplosphaeriaceae</taxon>
        <taxon>Polyplosphaeria</taxon>
    </lineage>
</organism>
<feature type="compositionally biased region" description="Basic and acidic residues" evidence="1">
    <location>
        <begin position="79"/>
        <end position="94"/>
    </location>
</feature>
<name>A0A9P4QP39_9PLEO</name>
<dbReference type="AlphaFoldDB" id="A0A9P4QP39"/>
<protein>
    <submittedName>
        <fullName evidence="3">Uncharacterized protein</fullName>
    </submittedName>
</protein>
<feature type="region of interest" description="Disordered" evidence="1">
    <location>
        <begin position="58"/>
        <end position="113"/>
    </location>
</feature>
<evidence type="ECO:0000313" key="3">
    <source>
        <dbReference type="EMBL" id="KAF2728321.1"/>
    </source>
</evidence>
<keyword evidence="4" id="KW-1185">Reference proteome</keyword>
<evidence type="ECO:0000256" key="2">
    <source>
        <dbReference type="SAM" id="Phobius"/>
    </source>
</evidence>
<keyword evidence="2" id="KW-0812">Transmembrane</keyword>
<sequence>MRRAAVSTDEAEAALTWKALALPADNPLSTKKKPSNGPPKIRSRVARIELRRRCCRPPKRTPAALVPRRGPQRTQKTQRPAEDRRGPRSREGTTHRRAARPVRQRKGRRRRGHRSCCLAAGLLGCCAPAWLLAGSWLLPRALLPALVPPTTTTLLHLKYSVHHFNSLTARPHWPR</sequence>
<gene>
    <name evidence="3" type="ORF">EJ04DRAFT_101954</name>
</gene>
<dbReference type="EMBL" id="ML996285">
    <property type="protein sequence ID" value="KAF2728321.1"/>
    <property type="molecule type" value="Genomic_DNA"/>
</dbReference>
<feature type="transmembrane region" description="Helical" evidence="2">
    <location>
        <begin position="115"/>
        <end position="138"/>
    </location>
</feature>
<feature type="region of interest" description="Disordered" evidence="1">
    <location>
        <begin position="21"/>
        <end position="43"/>
    </location>
</feature>
<feature type="compositionally biased region" description="Basic residues" evidence="1">
    <location>
        <begin position="95"/>
        <end position="113"/>
    </location>
</feature>
<reference evidence="3" key="1">
    <citation type="journal article" date="2020" name="Stud. Mycol.">
        <title>101 Dothideomycetes genomes: a test case for predicting lifestyles and emergence of pathogens.</title>
        <authorList>
            <person name="Haridas S."/>
            <person name="Albert R."/>
            <person name="Binder M."/>
            <person name="Bloem J."/>
            <person name="Labutti K."/>
            <person name="Salamov A."/>
            <person name="Andreopoulos B."/>
            <person name="Baker S."/>
            <person name="Barry K."/>
            <person name="Bills G."/>
            <person name="Bluhm B."/>
            <person name="Cannon C."/>
            <person name="Castanera R."/>
            <person name="Culley D."/>
            <person name="Daum C."/>
            <person name="Ezra D."/>
            <person name="Gonzalez J."/>
            <person name="Henrissat B."/>
            <person name="Kuo A."/>
            <person name="Liang C."/>
            <person name="Lipzen A."/>
            <person name="Lutzoni F."/>
            <person name="Magnuson J."/>
            <person name="Mondo S."/>
            <person name="Nolan M."/>
            <person name="Ohm R."/>
            <person name="Pangilinan J."/>
            <person name="Park H.-J."/>
            <person name="Ramirez L."/>
            <person name="Alfaro M."/>
            <person name="Sun H."/>
            <person name="Tritt A."/>
            <person name="Yoshinaga Y."/>
            <person name="Zwiers L.-H."/>
            <person name="Turgeon B."/>
            <person name="Goodwin S."/>
            <person name="Spatafora J."/>
            <person name="Crous P."/>
            <person name="Grigoriev I."/>
        </authorList>
    </citation>
    <scope>NUCLEOTIDE SEQUENCE</scope>
    <source>
        <strain evidence="3">CBS 125425</strain>
    </source>
</reference>
<accession>A0A9P4QP39</accession>
<keyword evidence="2" id="KW-0472">Membrane</keyword>
<evidence type="ECO:0000256" key="1">
    <source>
        <dbReference type="SAM" id="MobiDB-lite"/>
    </source>
</evidence>
<keyword evidence="2" id="KW-1133">Transmembrane helix</keyword>
<comment type="caution">
    <text evidence="3">The sequence shown here is derived from an EMBL/GenBank/DDBJ whole genome shotgun (WGS) entry which is preliminary data.</text>
</comment>
<proteinExistence type="predicted"/>
<dbReference type="Proteomes" id="UP000799444">
    <property type="component" value="Unassembled WGS sequence"/>
</dbReference>